<dbReference type="AlphaFoldDB" id="A0A172J215"/>
<organism evidence="2">
    <name type="scientific">Boehmeria nivea</name>
    <name type="common">Chinese grass</name>
    <name type="synonym">Urtica nivea</name>
    <dbReference type="NCBI Taxonomy" id="83906"/>
    <lineage>
        <taxon>Eukaryota</taxon>
        <taxon>Viridiplantae</taxon>
        <taxon>Streptophyta</taxon>
        <taxon>Embryophyta</taxon>
        <taxon>Tracheophyta</taxon>
        <taxon>Spermatophyta</taxon>
        <taxon>Magnoliopsida</taxon>
        <taxon>eudicotyledons</taxon>
        <taxon>Gunneridae</taxon>
        <taxon>Pentapetalae</taxon>
        <taxon>rosids</taxon>
        <taxon>fabids</taxon>
        <taxon>Rosales</taxon>
        <taxon>Urticaceae</taxon>
        <taxon>Boehmeria</taxon>
    </lineage>
</organism>
<sequence>MSTKKYYGEERASTSLLMLRIFVRKLQTSLSFVEAARGDHHDHRGDFNDDNLEALEVPTMVPDDVKEGHFAVFAVKSSEKKRFVVKLEWLKRPEFIRLLELAEEEYGFDQTGALMIPCCPDELEKILKAGRR</sequence>
<proteinExistence type="evidence at transcript level"/>
<evidence type="ECO:0000313" key="2">
    <source>
        <dbReference type="EMBL" id="AMQ09560.1"/>
    </source>
</evidence>
<dbReference type="GO" id="GO:0009733">
    <property type="term" value="P:response to auxin"/>
    <property type="evidence" value="ECO:0007669"/>
    <property type="project" value="InterPro"/>
</dbReference>
<dbReference type="Pfam" id="PF02519">
    <property type="entry name" value="Auxin_inducible"/>
    <property type="match status" value="1"/>
</dbReference>
<reference evidence="2" key="1">
    <citation type="journal article" date="2016" name="J. Genet.">
        <title>Identification of small auxin-up RNA (SAUR) genes in Urticales plants: mulberry (Morus notabilis), hemp (Cannabis sativa) and ramie (Boehmeria nivea).</title>
        <authorList>
            <person name="Huang X."/>
            <person name="Bao Y."/>
            <person name="Wang B.O."/>
            <person name="Liu L."/>
            <person name="Chen J."/>
            <person name="Dai L."/>
            <person name="Baloch S.U."/>
            <person name="Peng D."/>
        </authorList>
    </citation>
    <scope>NUCLEOTIDE SEQUENCE</scope>
</reference>
<evidence type="ECO:0000256" key="1">
    <source>
        <dbReference type="ARBA" id="ARBA00006974"/>
    </source>
</evidence>
<name>A0A172J215_BOENI</name>
<dbReference type="InterPro" id="IPR003676">
    <property type="entry name" value="SAUR_fam"/>
</dbReference>
<dbReference type="PANTHER" id="PTHR31374">
    <property type="entry name" value="AUXIN-INDUCED PROTEIN-LIKE-RELATED"/>
    <property type="match status" value="1"/>
</dbReference>
<accession>A0A172J215</accession>
<dbReference type="EMBL" id="KR076474">
    <property type="protein sequence ID" value="AMQ09560.1"/>
    <property type="molecule type" value="mRNA"/>
</dbReference>
<dbReference type="PANTHER" id="PTHR31374:SF19">
    <property type="entry name" value="F8A24.8 PROTEIN"/>
    <property type="match status" value="1"/>
</dbReference>
<gene>
    <name evidence="2" type="primary">SAUR35</name>
</gene>
<protein>
    <submittedName>
        <fullName evidence="2">Small auxin up regulated protein</fullName>
    </submittedName>
</protein>
<comment type="similarity">
    <text evidence="1">Belongs to the ARG7 family.</text>
</comment>